<keyword evidence="2" id="KW-1185">Reference proteome</keyword>
<dbReference type="Proteomes" id="UP000828941">
    <property type="component" value="Chromosome 3"/>
</dbReference>
<accession>A0ACB9PSP8</accession>
<dbReference type="EMBL" id="CM039428">
    <property type="protein sequence ID" value="KAI4351592.1"/>
    <property type="molecule type" value="Genomic_DNA"/>
</dbReference>
<name>A0ACB9PSP8_BAUVA</name>
<gene>
    <name evidence="1" type="ORF">L6164_005938</name>
</gene>
<comment type="caution">
    <text evidence="1">The sequence shown here is derived from an EMBL/GenBank/DDBJ whole genome shotgun (WGS) entry which is preliminary data.</text>
</comment>
<reference evidence="1 2" key="1">
    <citation type="journal article" date="2022" name="DNA Res.">
        <title>Chromosomal-level genome assembly of the orchid tree Bauhinia variegata (Leguminosae; Cercidoideae) supports the allotetraploid origin hypothesis of Bauhinia.</title>
        <authorList>
            <person name="Zhong Y."/>
            <person name="Chen Y."/>
            <person name="Zheng D."/>
            <person name="Pang J."/>
            <person name="Liu Y."/>
            <person name="Luo S."/>
            <person name="Meng S."/>
            <person name="Qian L."/>
            <person name="Wei D."/>
            <person name="Dai S."/>
            <person name="Zhou R."/>
        </authorList>
    </citation>
    <scope>NUCLEOTIDE SEQUENCE [LARGE SCALE GENOMIC DNA]</scope>
    <source>
        <strain evidence="1">BV-YZ2020</strain>
    </source>
</reference>
<proteinExistence type="predicted"/>
<evidence type="ECO:0000313" key="1">
    <source>
        <dbReference type="EMBL" id="KAI4351592.1"/>
    </source>
</evidence>
<evidence type="ECO:0000313" key="2">
    <source>
        <dbReference type="Proteomes" id="UP000828941"/>
    </source>
</evidence>
<protein>
    <submittedName>
        <fullName evidence="1">Uncharacterized protein</fullName>
    </submittedName>
</protein>
<organism evidence="1 2">
    <name type="scientific">Bauhinia variegata</name>
    <name type="common">Purple orchid tree</name>
    <name type="synonym">Phanera variegata</name>
    <dbReference type="NCBI Taxonomy" id="167791"/>
    <lineage>
        <taxon>Eukaryota</taxon>
        <taxon>Viridiplantae</taxon>
        <taxon>Streptophyta</taxon>
        <taxon>Embryophyta</taxon>
        <taxon>Tracheophyta</taxon>
        <taxon>Spermatophyta</taxon>
        <taxon>Magnoliopsida</taxon>
        <taxon>eudicotyledons</taxon>
        <taxon>Gunneridae</taxon>
        <taxon>Pentapetalae</taxon>
        <taxon>rosids</taxon>
        <taxon>fabids</taxon>
        <taxon>Fabales</taxon>
        <taxon>Fabaceae</taxon>
        <taxon>Cercidoideae</taxon>
        <taxon>Cercideae</taxon>
        <taxon>Bauhiniinae</taxon>
        <taxon>Bauhinia</taxon>
    </lineage>
</organism>
<sequence length="145" mass="17364">MLSLKVNMEDPHPFRGSFLEFFKEQRSHRKRPEQQFLRSFPEQHPQFLCISKPTTYIKGEKPAIISSIRSQSTESPSKLKNPNGERPQKQLIPSSYHQFRYQTNQNLQRAPSLRLRQHHNHQRRHNLPRAQQRRHAHVCPAMRNR</sequence>